<reference evidence="3 4" key="1">
    <citation type="submission" date="2016-10" db="EMBL/GenBank/DDBJ databases">
        <authorList>
            <person name="de Groot N.N."/>
        </authorList>
    </citation>
    <scope>NUCLEOTIDE SEQUENCE [LARGE SCALE GENOMIC DNA]</scope>
    <source>
        <strain evidence="3 4">JCM 10630</strain>
    </source>
</reference>
<keyword evidence="5" id="KW-1185">Reference proteome</keyword>
<evidence type="ECO:0000313" key="2">
    <source>
        <dbReference type="EMBL" id="MDX5990550.1"/>
    </source>
</evidence>
<dbReference type="AlphaFoldDB" id="A0A1G7DNM2"/>
<sequence>MPFHRFLALFVATALCATANLSLAEQISGQLQISLTILKRCEVAVRGDAAAVHLSARDCEHAAYQVQDANGRALPSTLNAQATSLALPASGDGGSTLVIYW</sequence>
<evidence type="ECO:0000256" key="1">
    <source>
        <dbReference type="SAM" id="SignalP"/>
    </source>
</evidence>
<organism evidence="3 4">
    <name type="scientific">Ectopseudomonas alcaliphila</name>
    <dbReference type="NCBI Taxonomy" id="101564"/>
    <lineage>
        <taxon>Bacteria</taxon>
        <taxon>Pseudomonadati</taxon>
        <taxon>Pseudomonadota</taxon>
        <taxon>Gammaproteobacteria</taxon>
        <taxon>Pseudomonadales</taxon>
        <taxon>Pseudomonadaceae</taxon>
        <taxon>Ectopseudomonas</taxon>
    </lineage>
</organism>
<accession>A0A1G7DNM2</accession>
<name>A0A1G7DNM2_9GAMM</name>
<dbReference type="Proteomes" id="UP001278050">
    <property type="component" value="Unassembled WGS sequence"/>
</dbReference>
<evidence type="ECO:0000313" key="3">
    <source>
        <dbReference type="EMBL" id="SDE53059.1"/>
    </source>
</evidence>
<protein>
    <submittedName>
        <fullName evidence="3">Uncharacterized protein</fullName>
    </submittedName>
</protein>
<evidence type="ECO:0000313" key="5">
    <source>
        <dbReference type="Proteomes" id="UP001278050"/>
    </source>
</evidence>
<proteinExistence type="predicted"/>
<feature type="signal peptide" evidence="1">
    <location>
        <begin position="1"/>
        <end position="24"/>
    </location>
</feature>
<reference evidence="2 5" key="2">
    <citation type="submission" date="2023-11" db="EMBL/GenBank/DDBJ databases">
        <title>MicrobeMod: A computational toolkit for identifying prokaryotic methylation and restriction-modification with nanopore sequencing.</title>
        <authorList>
            <person name="Crits-Christoph A."/>
            <person name="Kang S.C."/>
            <person name="Lee H."/>
            <person name="Ostrov N."/>
        </authorList>
    </citation>
    <scope>NUCLEOTIDE SEQUENCE [LARGE SCALE GENOMIC DNA]</scope>
    <source>
        <strain evidence="2 5">ATCC BAA-571</strain>
    </source>
</reference>
<evidence type="ECO:0000313" key="4">
    <source>
        <dbReference type="Proteomes" id="UP000182413"/>
    </source>
</evidence>
<feature type="chain" id="PRO_5010384018" evidence="1">
    <location>
        <begin position="25"/>
        <end position="101"/>
    </location>
</feature>
<keyword evidence="1" id="KW-0732">Signal</keyword>
<dbReference type="RefSeq" id="WP_074678011.1">
    <property type="nucleotide sequence ID" value="NZ_CBCSET010000001.1"/>
</dbReference>
<dbReference type="OrthoDB" id="7011237at2"/>
<dbReference type="EMBL" id="JAWXXP010000001">
    <property type="protein sequence ID" value="MDX5990550.1"/>
    <property type="molecule type" value="Genomic_DNA"/>
</dbReference>
<dbReference type="EMBL" id="FNAE01000003">
    <property type="protein sequence ID" value="SDE53059.1"/>
    <property type="molecule type" value="Genomic_DNA"/>
</dbReference>
<dbReference type="Proteomes" id="UP000182413">
    <property type="component" value="Unassembled WGS sequence"/>
</dbReference>
<gene>
    <name evidence="3" type="ORF">SAMN05216575_10339</name>
    <name evidence="2" type="ORF">SIM71_00600</name>
</gene>